<dbReference type="RefSeq" id="XP_025359513.1">
    <property type="nucleotide sequence ID" value="XM_025504821.1"/>
</dbReference>
<comment type="subcellular location">
    <subcellularLocation>
        <location evidence="1">Nucleus</location>
    </subcellularLocation>
</comment>
<feature type="compositionally biased region" description="Basic and acidic residues" evidence="5">
    <location>
        <begin position="398"/>
        <end position="409"/>
    </location>
</feature>
<dbReference type="InterPro" id="IPR006906">
    <property type="entry name" value="Timeless_N"/>
</dbReference>
<evidence type="ECO:0000313" key="7">
    <source>
        <dbReference type="EMBL" id="PWN24901.1"/>
    </source>
</evidence>
<dbReference type="AlphaFoldDB" id="A0A316UKK6"/>
<feature type="compositionally biased region" description="Low complexity" evidence="5">
    <location>
        <begin position="326"/>
        <end position="342"/>
    </location>
</feature>
<feature type="region of interest" description="Disordered" evidence="5">
    <location>
        <begin position="322"/>
        <end position="342"/>
    </location>
</feature>
<evidence type="ECO:0000259" key="6">
    <source>
        <dbReference type="Pfam" id="PF04821"/>
    </source>
</evidence>
<dbReference type="GO" id="GO:0000076">
    <property type="term" value="P:DNA replication checkpoint signaling"/>
    <property type="evidence" value="ECO:0007669"/>
    <property type="project" value="TreeGrafter"/>
</dbReference>
<feature type="region of interest" description="Disordered" evidence="5">
    <location>
        <begin position="390"/>
        <end position="415"/>
    </location>
</feature>
<feature type="domain" description="Timeless N-terminal" evidence="6">
    <location>
        <begin position="81"/>
        <end position="378"/>
    </location>
</feature>
<dbReference type="GO" id="GO:0003677">
    <property type="term" value="F:DNA binding"/>
    <property type="evidence" value="ECO:0007669"/>
    <property type="project" value="TreeGrafter"/>
</dbReference>
<proteinExistence type="predicted"/>
<evidence type="ECO:0000256" key="2">
    <source>
        <dbReference type="ARBA" id="ARBA00022880"/>
    </source>
</evidence>
<dbReference type="GO" id="GO:0043111">
    <property type="term" value="P:replication fork arrest"/>
    <property type="evidence" value="ECO:0007669"/>
    <property type="project" value="TreeGrafter"/>
</dbReference>
<feature type="compositionally biased region" description="Basic residues" evidence="5">
    <location>
        <begin position="1052"/>
        <end position="1061"/>
    </location>
</feature>
<evidence type="ECO:0000256" key="5">
    <source>
        <dbReference type="SAM" id="MobiDB-lite"/>
    </source>
</evidence>
<dbReference type="OrthoDB" id="310853at2759"/>
<feature type="compositionally biased region" description="Low complexity" evidence="5">
    <location>
        <begin position="1157"/>
        <end position="1173"/>
    </location>
</feature>
<evidence type="ECO:0000256" key="1">
    <source>
        <dbReference type="ARBA" id="ARBA00004123"/>
    </source>
</evidence>
<evidence type="ECO:0000256" key="4">
    <source>
        <dbReference type="ARBA" id="ARBA00023306"/>
    </source>
</evidence>
<evidence type="ECO:0000256" key="3">
    <source>
        <dbReference type="ARBA" id="ARBA00023242"/>
    </source>
</evidence>
<feature type="compositionally biased region" description="Acidic residues" evidence="5">
    <location>
        <begin position="1144"/>
        <end position="1154"/>
    </location>
</feature>
<dbReference type="PANTHER" id="PTHR22940:SF4">
    <property type="entry name" value="PROTEIN TIMELESS HOMOLOG"/>
    <property type="match status" value="1"/>
</dbReference>
<sequence>MYAGEDDLELLEEYDLEHDSDDSRSDGERGVRDDAYEDEAHANTPEEVEAAINEVKGTVVEVVSALGGLEDVEVEGKIETVYVLGDDCLRCLRDLRRLWREGGDDPNRIIAHVFSQVGVLQNLIPLLLKTAGGDERSSKISLACVDLLTSITWPIDAQAEMRAAKARGEDASQLAHLIALEQSMVAYKAAVLRTRLGESRGDSASRDTLGCVMRYVLLPSLSKHRSQRTERDSGTIAMSLHLFRNLLAIRDPLATTLSSNEQIAESTLQSDLVCAMARTHVLETLLMLANGADKAEFNQWNVVTADCIFAVYGGERAAAIASPSTASGKSNESGAASSSTASSSSSAQLRSFLDAEARQRRNAAPSSSRHSRFGTTLSFYTTSGDRRVARTQNALRKSVSELRRDNDQRSRRKFRRRTKVNEAGAPRVHAEWTKPAREALQDWADRFLLSSGFETLTRSVLKDIASEREKVGDLDEARVKVMLLGAFFLDWFRVRRCEEEEKLAATLTPATENAAPGESSTPVVQPPRARWSFALLDSWLQEWSFKMVLVRSLDSLESKHWLELSAAVQLWMSLLRLVEHMSRKGDEAAQEGADHLLANHFYHAETLKVCLSIGRCYTTQSMEFLDLIVAFLTVMPRMLEKYSQDKEHLFVRAKKARQKRKDNGQDNEDDDAAPRRAEDLYIERRVSFTRFQSSLATRPLVEACVGYLCKWRDFTRPAEQLSNVVAILHRIAIKAGDVRAFFPAHIRVALAGIEDKGELYAAMQPVAPRAAGDAKKLVQYCLKKFEKLDKEEKELWQQGKKPPKPPKAVKLPREVEVKPGFPRDSCVGIAVGLLAEQGHLARVSWVKSALEIASQDRLDVIKSTDGPMWREALRQGLPDGNEEALEQAVARSLAVEPPSAEALSLVAPHSLPYWGDAPLQHDATTLPALKLLCRLLGLESDEDDDTCWQWRIPADVLPGDLEADVKLMDRFLEAPFELPYGAERYEDLVQPARKRVAKKPQATVAVRAEQGEVSGSDSDESTAASSSDDDEELGGTRRRGHRRRKDLAGDSRKRKGFRRRAPAGANQGFLGEGDMIDSDEEEQIERMWRAQNSGAGASSPVSSARPSRSPVAAGRVSTPPTSPPREEGERRPKNKSNALFLGSDVEDSDADDDHDLPQPSRQSSTRSSLSLSPFKVTPSPQPAARKRTAAVLSSEDEDDEDERPMSRATFTRKYPAFVGQDSDVDTDDEDVVIRVRRPTMMEFMNRADDDDDD</sequence>
<evidence type="ECO:0000313" key="8">
    <source>
        <dbReference type="Proteomes" id="UP000245884"/>
    </source>
</evidence>
<dbReference type="GeneID" id="37026644"/>
<feature type="region of interest" description="Disordered" evidence="5">
    <location>
        <begin position="654"/>
        <end position="674"/>
    </location>
</feature>
<keyword evidence="3" id="KW-0539">Nucleus</keyword>
<feature type="compositionally biased region" description="Basic residues" evidence="5">
    <location>
        <begin position="1036"/>
        <end position="1045"/>
    </location>
</feature>
<keyword evidence="2" id="KW-0236">DNA replication inhibitor</keyword>
<feature type="compositionally biased region" description="Basic and acidic residues" evidence="5">
    <location>
        <begin position="21"/>
        <end position="41"/>
    </location>
</feature>
<dbReference type="PANTHER" id="PTHR22940">
    <property type="entry name" value="TIMEOUT/TIMELESS-2"/>
    <property type="match status" value="1"/>
</dbReference>
<dbReference type="EMBL" id="KZ819678">
    <property type="protein sequence ID" value="PWN24901.1"/>
    <property type="molecule type" value="Genomic_DNA"/>
</dbReference>
<dbReference type="GO" id="GO:0031298">
    <property type="term" value="C:replication fork protection complex"/>
    <property type="evidence" value="ECO:0007669"/>
    <property type="project" value="TreeGrafter"/>
</dbReference>
<feature type="region of interest" description="Disordered" evidence="5">
    <location>
        <begin position="996"/>
        <end position="1214"/>
    </location>
</feature>
<dbReference type="GO" id="GO:0006281">
    <property type="term" value="P:DNA repair"/>
    <property type="evidence" value="ECO:0007669"/>
    <property type="project" value="TreeGrafter"/>
</dbReference>
<dbReference type="STRING" id="1569628.A0A316UKK6"/>
<feature type="region of interest" description="Disordered" evidence="5">
    <location>
        <begin position="1"/>
        <end position="46"/>
    </location>
</feature>
<accession>A0A316UKK6</accession>
<keyword evidence="4" id="KW-0131">Cell cycle</keyword>
<organism evidence="7 8">
    <name type="scientific">Jaminaea rosea</name>
    <dbReference type="NCBI Taxonomy" id="1569628"/>
    <lineage>
        <taxon>Eukaryota</taxon>
        <taxon>Fungi</taxon>
        <taxon>Dikarya</taxon>
        <taxon>Basidiomycota</taxon>
        <taxon>Ustilaginomycotina</taxon>
        <taxon>Exobasidiomycetes</taxon>
        <taxon>Microstromatales</taxon>
        <taxon>Microstromatales incertae sedis</taxon>
        <taxon>Jaminaea</taxon>
    </lineage>
</organism>
<gene>
    <name evidence="7" type="ORF">BDZ90DRAFT_228599</name>
</gene>
<feature type="compositionally biased region" description="Low complexity" evidence="5">
    <location>
        <begin position="1093"/>
        <end position="1115"/>
    </location>
</feature>
<dbReference type="Pfam" id="PF04821">
    <property type="entry name" value="TIMELESS"/>
    <property type="match status" value="1"/>
</dbReference>
<dbReference type="Proteomes" id="UP000245884">
    <property type="component" value="Unassembled WGS sequence"/>
</dbReference>
<keyword evidence="8" id="KW-1185">Reference proteome</keyword>
<reference evidence="7 8" key="1">
    <citation type="journal article" date="2018" name="Mol. Biol. Evol.">
        <title>Broad Genomic Sampling Reveals a Smut Pathogenic Ancestry of the Fungal Clade Ustilaginomycotina.</title>
        <authorList>
            <person name="Kijpornyongpan T."/>
            <person name="Mondo S.J."/>
            <person name="Barry K."/>
            <person name="Sandor L."/>
            <person name="Lee J."/>
            <person name="Lipzen A."/>
            <person name="Pangilinan J."/>
            <person name="LaButti K."/>
            <person name="Hainaut M."/>
            <person name="Henrissat B."/>
            <person name="Grigoriev I.V."/>
            <person name="Spatafora J.W."/>
            <person name="Aime M.C."/>
        </authorList>
    </citation>
    <scope>NUCLEOTIDE SEQUENCE [LARGE SCALE GENOMIC DNA]</scope>
    <source>
        <strain evidence="7 8">MCA 5214</strain>
    </source>
</reference>
<feature type="compositionally biased region" description="Acidic residues" evidence="5">
    <location>
        <begin position="1"/>
        <end position="20"/>
    </location>
</feature>
<name>A0A316UKK6_9BASI</name>
<protein>
    <recommendedName>
        <fullName evidence="6">Timeless N-terminal domain-containing protein</fullName>
    </recommendedName>
</protein>
<feature type="compositionally biased region" description="Acidic residues" evidence="5">
    <location>
        <begin position="1074"/>
        <end position="1083"/>
    </location>
</feature>
<dbReference type="InterPro" id="IPR044998">
    <property type="entry name" value="Timeless"/>
</dbReference>